<feature type="region of interest" description="Disordered" evidence="2">
    <location>
        <begin position="275"/>
        <end position="307"/>
    </location>
</feature>
<evidence type="ECO:0008006" key="6">
    <source>
        <dbReference type="Google" id="ProtNLM"/>
    </source>
</evidence>
<accession>A0A833N3U5</accession>
<proteinExistence type="predicted"/>
<name>A0A833N3U5_9HYPH</name>
<evidence type="ECO:0000313" key="5">
    <source>
        <dbReference type="Proteomes" id="UP000469949"/>
    </source>
</evidence>
<keyword evidence="1" id="KW-0175">Coiled coil</keyword>
<feature type="transmembrane region" description="Helical" evidence="3">
    <location>
        <begin position="166"/>
        <end position="184"/>
    </location>
</feature>
<feature type="region of interest" description="Disordered" evidence="2">
    <location>
        <begin position="586"/>
        <end position="611"/>
    </location>
</feature>
<feature type="compositionally biased region" description="Low complexity" evidence="2">
    <location>
        <begin position="844"/>
        <end position="856"/>
    </location>
</feature>
<feature type="compositionally biased region" description="Gly residues" evidence="2">
    <location>
        <begin position="720"/>
        <end position="753"/>
    </location>
</feature>
<evidence type="ECO:0000256" key="2">
    <source>
        <dbReference type="SAM" id="MobiDB-lite"/>
    </source>
</evidence>
<evidence type="ECO:0000256" key="3">
    <source>
        <dbReference type="SAM" id="Phobius"/>
    </source>
</evidence>
<dbReference type="Pfam" id="PF13779">
    <property type="entry name" value="DUF4175"/>
    <property type="match status" value="1"/>
</dbReference>
<organism evidence="4 5">
    <name type="scientific">Methylorubrum populi</name>
    <dbReference type="NCBI Taxonomy" id="223967"/>
    <lineage>
        <taxon>Bacteria</taxon>
        <taxon>Pseudomonadati</taxon>
        <taxon>Pseudomonadota</taxon>
        <taxon>Alphaproteobacteria</taxon>
        <taxon>Hyphomicrobiales</taxon>
        <taxon>Methylobacteriaceae</taxon>
        <taxon>Methylorubrum</taxon>
    </lineage>
</organism>
<dbReference type="InterPro" id="IPR012683">
    <property type="entry name" value="CHP02302_TM"/>
</dbReference>
<feature type="coiled-coil region" evidence="1">
    <location>
        <begin position="532"/>
        <end position="559"/>
    </location>
</feature>
<dbReference type="RefSeq" id="WP_152276560.1">
    <property type="nucleotide sequence ID" value="NZ_WEKV01000008.1"/>
</dbReference>
<reference evidence="4 5" key="1">
    <citation type="submission" date="2019-10" db="EMBL/GenBank/DDBJ databases">
        <title>Draft Genome Sequence of the Caffeine Degrading Methylotroph Methylorubrum populi PINKEL.</title>
        <authorList>
            <person name="Dawson S.C."/>
            <person name="Zhang X."/>
            <person name="Wright M.E."/>
            <person name="Sharma G."/>
            <person name="Langner J.T."/>
            <person name="Ditty J.L."/>
            <person name="Subuyuj G.A."/>
        </authorList>
    </citation>
    <scope>NUCLEOTIDE SEQUENCE [LARGE SCALE GENOMIC DNA]</scope>
    <source>
        <strain evidence="4 5">Pinkel</strain>
    </source>
</reference>
<feature type="region of interest" description="Disordered" evidence="2">
    <location>
        <begin position="679"/>
        <end position="887"/>
    </location>
</feature>
<feature type="compositionally biased region" description="Low complexity" evidence="2">
    <location>
        <begin position="686"/>
        <end position="719"/>
    </location>
</feature>
<sequence length="921" mass="99986">MSEAERTNPVSDDRQGEARRRLDRLVARARAAGLWERAWPVLWRGLGVVLAFLAVSWLGLWLDLPPLWRMVGLGLFAVLLVAALLPALRLRALSRREALARIDREAARGGGTAHDPASSIEDTLAVGQSDPVTRALWALHQSRAAAAVARLKAGRPRPHMPGHDPLALRAGVLVAALAALFVAGPEWRGRVAAAFDWREPQAAAPSFRVDGWIDPPIYTRVPPLIVTMSGSGGGPAGDAVQRLRAPVNSILIVRIAGQGEAELTPNAALVPVAKDEKAASARPAPQSATQGAAQGTSQGAARGNETRASLREERFRLAGGTAELGIAASGAPPQRLVIETIPDRPPEVRRVGDLEVNGRGTFNLTYRAKDDYGIASAEGLVEPVKPGRSLVPVPKIGLALPTDATGESDTKTLVDLTDNPWSGARVKLTLVVRDEAGQEGRTETAEVVLPARAFSQPLARALAEERRRLVTAPDEDRARVQTALDALRIAPERFTPQPAIFLGLTTAANRLRAAQSDEDLTGVADLLWEMALKIEDGDLSDAEKALRAAQDRLKEAIDRNAPDEEIKKLTEDLKQALDKFMKEFAQRAKPQNRQQAERQQQQRGQTVTPDDLEKMIKDMQEAMQRGDTAEAQRLLDQLRNVLENLQNAEGGQKSDGGMAEMNRQLDELDQMSRDQQDLRDETYKEGQQGQQGQRPGSRQRPQAGQPQGQQGQRGQQPGRQGEGQDGQQGQQGRGQQGQKGQGQGQQGQGGGQQGQSTGQRQQGLRQQLEDLKNRMKQQGLQGEEGLADAEDAMREAEEALGQGRNGDAVDAQGRALDGLKRGAEGMQKQMQQMAEGEGQGEGQQDGQSQGQQGRSGSADDDPLGRPTRGRDLSNGNVRVPNADESAVQRARRIMEELRRKLGDPSRPQEELDYFERLLRRN</sequence>
<gene>
    <name evidence="4" type="ORF">F8B43_1576</name>
</gene>
<dbReference type="AlphaFoldDB" id="A0A833N3U5"/>
<dbReference type="EMBL" id="WEKV01000008">
    <property type="protein sequence ID" value="KAB7786175.1"/>
    <property type="molecule type" value="Genomic_DNA"/>
</dbReference>
<keyword evidence="3" id="KW-0812">Transmembrane</keyword>
<feature type="compositionally biased region" description="Low complexity" evidence="2">
    <location>
        <begin position="754"/>
        <end position="766"/>
    </location>
</feature>
<evidence type="ECO:0000313" key="4">
    <source>
        <dbReference type="EMBL" id="KAB7786175.1"/>
    </source>
</evidence>
<feature type="transmembrane region" description="Helical" evidence="3">
    <location>
        <begin position="41"/>
        <end position="61"/>
    </location>
</feature>
<dbReference type="Proteomes" id="UP000469949">
    <property type="component" value="Unassembled WGS sequence"/>
</dbReference>
<keyword evidence="3" id="KW-0472">Membrane</keyword>
<keyword evidence="3" id="KW-1133">Transmembrane helix</keyword>
<protein>
    <recommendedName>
        <fullName evidence="6">TIGR02302 family protein</fullName>
    </recommendedName>
</protein>
<dbReference type="NCBIfam" id="TIGR02302">
    <property type="entry name" value="aProt_lowcomp"/>
    <property type="match status" value="1"/>
</dbReference>
<evidence type="ECO:0000256" key="1">
    <source>
        <dbReference type="SAM" id="Coils"/>
    </source>
</evidence>
<feature type="compositionally biased region" description="Low complexity" evidence="2">
    <location>
        <begin position="824"/>
        <end position="836"/>
    </location>
</feature>
<feature type="compositionally biased region" description="Low complexity" evidence="2">
    <location>
        <begin position="283"/>
        <end position="301"/>
    </location>
</feature>
<comment type="caution">
    <text evidence="4">The sequence shown here is derived from an EMBL/GenBank/DDBJ whole genome shotgun (WGS) entry which is preliminary data.</text>
</comment>
<feature type="transmembrane region" description="Helical" evidence="3">
    <location>
        <begin position="67"/>
        <end position="88"/>
    </location>
</feature>
<feature type="compositionally biased region" description="Low complexity" evidence="2">
    <location>
        <begin position="591"/>
        <end position="605"/>
    </location>
</feature>